<dbReference type="InterPro" id="IPR039432">
    <property type="entry name" value="SRP9_dom"/>
</dbReference>
<feature type="compositionally biased region" description="Low complexity" evidence="1">
    <location>
        <begin position="111"/>
        <end position="150"/>
    </location>
</feature>
<dbReference type="SUPFAM" id="SSF54762">
    <property type="entry name" value="Signal recognition particle alu RNA binding heterodimer, SRP9/14"/>
    <property type="match status" value="1"/>
</dbReference>
<dbReference type="PANTHER" id="PTHR12834">
    <property type="entry name" value="SIGNAL RECOGNITION PARTICLE 9 KDA PROTEIN"/>
    <property type="match status" value="1"/>
</dbReference>
<dbReference type="GO" id="GO:0006614">
    <property type="term" value="P:SRP-dependent cotranslational protein targeting to membrane"/>
    <property type="evidence" value="ECO:0007669"/>
    <property type="project" value="InterPro"/>
</dbReference>
<dbReference type="Proteomes" id="UP000322245">
    <property type="component" value="Unassembled WGS sequence"/>
</dbReference>
<feature type="compositionally biased region" description="Basic residues" evidence="1">
    <location>
        <begin position="151"/>
        <end position="160"/>
    </location>
</feature>
<gene>
    <name evidence="3" type="ORF">B9479_001894</name>
</gene>
<protein>
    <recommendedName>
        <fullName evidence="2">SRP9 domain-containing protein</fullName>
    </recommendedName>
</protein>
<dbReference type="InterPro" id="IPR039914">
    <property type="entry name" value="SRP9-like"/>
</dbReference>
<proteinExistence type="predicted"/>
<dbReference type="FunFam" id="3.30.720.10:FF:000008">
    <property type="entry name" value="Unplaced genomic scaffold supercont1.11, whole genome shotgun sequence"/>
    <property type="match status" value="1"/>
</dbReference>
<dbReference type="PANTHER" id="PTHR12834:SF12">
    <property type="entry name" value="SIGNAL RECOGNITION PARTICLE 9 KDA PROTEIN"/>
    <property type="match status" value="1"/>
</dbReference>
<name>A0A5D3B142_9TREE</name>
<comment type="caution">
    <text evidence="3">The sequence shown here is derived from an EMBL/GenBank/DDBJ whole genome shotgun (WGS) entry which is preliminary data.</text>
</comment>
<accession>A0A5D3B142</accession>
<keyword evidence="4" id="KW-1185">Reference proteome</keyword>
<dbReference type="GO" id="GO:0005786">
    <property type="term" value="C:signal recognition particle, endoplasmic reticulum targeting"/>
    <property type="evidence" value="ECO:0007669"/>
    <property type="project" value="TreeGrafter"/>
</dbReference>
<feature type="region of interest" description="Disordered" evidence="1">
    <location>
        <begin position="92"/>
        <end position="160"/>
    </location>
</feature>
<evidence type="ECO:0000256" key="1">
    <source>
        <dbReference type="SAM" id="MobiDB-lite"/>
    </source>
</evidence>
<dbReference type="AlphaFoldDB" id="A0A5D3B142"/>
<feature type="domain" description="SRP9" evidence="2">
    <location>
        <begin position="20"/>
        <end position="89"/>
    </location>
</feature>
<dbReference type="EMBL" id="NIDF01000013">
    <property type="protein sequence ID" value="TYJ57355.1"/>
    <property type="molecule type" value="Genomic_DNA"/>
</dbReference>
<dbReference type="Gene3D" id="3.30.720.10">
    <property type="entry name" value="Signal recognition particle alu RNA binding heterodimer, srp9/1"/>
    <property type="match status" value="1"/>
</dbReference>
<dbReference type="GO" id="GO:0008312">
    <property type="term" value="F:7S RNA binding"/>
    <property type="evidence" value="ECO:0007669"/>
    <property type="project" value="InterPro"/>
</dbReference>
<evidence type="ECO:0000313" key="3">
    <source>
        <dbReference type="EMBL" id="TYJ57355.1"/>
    </source>
</evidence>
<evidence type="ECO:0000259" key="2">
    <source>
        <dbReference type="Pfam" id="PF05486"/>
    </source>
</evidence>
<evidence type="ECO:0000313" key="4">
    <source>
        <dbReference type="Proteomes" id="UP000322245"/>
    </source>
</evidence>
<sequence length="160" mass="17474">MVVDIRPIFLRLYSTAMVYIKNWTDFESATTDLYARSPDKVRYCVKFQPKTGHLVLKITDDLKCLKYKTFSSIILNRFDSLNLRLLTSMSNTRARPKLLPTTSATETPERGGTPAPAAAGADEQSQAGQTQSNATAGGQAQGQGASNSGGNKKKKKKGKK</sequence>
<dbReference type="InterPro" id="IPR009018">
    <property type="entry name" value="Signal_recog_particle_SRP9/14"/>
</dbReference>
<dbReference type="Pfam" id="PF05486">
    <property type="entry name" value="SRP9-21"/>
    <property type="match status" value="1"/>
</dbReference>
<reference evidence="3 4" key="1">
    <citation type="submission" date="2017-05" db="EMBL/GenBank/DDBJ databases">
        <title>The Genome Sequence of Tsuchiyaea wingfieldii DSM 27421.</title>
        <authorList>
            <person name="Cuomo C."/>
            <person name="Passer A."/>
            <person name="Billmyre B."/>
            <person name="Heitman J."/>
        </authorList>
    </citation>
    <scope>NUCLEOTIDE SEQUENCE [LARGE SCALE GENOMIC DNA]</scope>
    <source>
        <strain evidence="3 4">DSM 27421</strain>
    </source>
</reference>
<organism evidence="3 4">
    <name type="scientific">Cryptococcus floricola</name>
    <dbReference type="NCBI Taxonomy" id="2591691"/>
    <lineage>
        <taxon>Eukaryota</taxon>
        <taxon>Fungi</taxon>
        <taxon>Dikarya</taxon>
        <taxon>Basidiomycota</taxon>
        <taxon>Agaricomycotina</taxon>
        <taxon>Tremellomycetes</taxon>
        <taxon>Tremellales</taxon>
        <taxon>Cryptococcaceae</taxon>
        <taxon>Cryptococcus</taxon>
    </lineage>
</organism>